<evidence type="ECO:0000256" key="2">
    <source>
        <dbReference type="ARBA" id="ARBA00023055"/>
    </source>
</evidence>
<accession>A0AAE9CWE5</accession>
<dbReference type="SUPFAM" id="SSF55961">
    <property type="entry name" value="Bet v1-like"/>
    <property type="match status" value="1"/>
</dbReference>
<dbReference type="InterPro" id="IPR002913">
    <property type="entry name" value="START_lipid-bd_dom"/>
</dbReference>
<dbReference type="GO" id="GO:0006869">
    <property type="term" value="P:lipid transport"/>
    <property type="evidence" value="ECO:0007669"/>
    <property type="project" value="UniProtKB-KW"/>
</dbReference>
<keyword evidence="1" id="KW-0813">Transport</keyword>
<keyword evidence="2" id="KW-0445">Lipid transport</keyword>
<sequence>MRPRPKKTTSTVITFLPLRTIMMPATETPDYHASYDAAMQNAENRVFHLLHSLEWQLHTEKKTGCIWSMRCNVMDNYIFRYEGRIPNRSCAEVSAMIHPQGLHRNKWDSQSAGVRIVEEISHDTSVILHKTKGRMMGLISPRETLDLCRFAYDPVDGSRSVVMVSVEHEKSPKTAGVVRAQTFPTLLMINPLGDGVKITSIVQGDMYLQGIPQSIVDSLMPKGIFNFFDDLVKYADKDDTKVCLNRNLTGWCGAHLEN</sequence>
<comment type="function">
    <text evidence="4">May be involved in the intracellular transport of sterols or other lipids. May bind cholesterol or other sterols.</text>
</comment>
<name>A0AAE9CWE5_CAEBR</name>
<evidence type="ECO:0000256" key="4">
    <source>
        <dbReference type="ARBA" id="ARBA00024750"/>
    </source>
</evidence>
<protein>
    <recommendedName>
        <fullName evidence="5">START domain-containing protein</fullName>
    </recommendedName>
</protein>
<dbReference type="Gene3D" id="3.30.530.20">
    <property type="match status" value="1"/>
</dbReference>
<dbReference type="InterPro" id="IPR023393">
    <property type="entry name" value="START-like_dom_sf"/>
</dbReference>
<dbReference type="SMART" id="SM00234">
    <property type="entry name" value="START"/>
    <property type="match status" value="1"/>
</dbReference>
<dbReference type="PANTHER" id="PTHR46374:SF1">
    <property type="entry name" value="START DOMAIN-CONTAINING PROTEIN"/>
    <property type="match status" value="1"/>
</dbReference>
<dbReference type="EMBL" id="CP090896">
    <property type="protein sequence ID" value="ULT84873.1"/>
    <property type="molecule type" value="Genomic_DNA"/>
</dbReference>
<evidence type="ECO:0000313" key="6">
    <source>
        <dbReference type="EMBL" id="ULT84873.1"/>
    </source>
</evidence>
<evidence type="ECO:0000259" key="5">
    <source>
        <dbReference type="PROSITE" id="PS50848"/>
    </source>
</evidence>
<dbReference type="PANTHER" id="PTHR46374">
    <property type="entry name" value="PROTEIN CBG07384"/>
    <property type="match status" value="1"/>
</dbReference>
<dbReference type="GO" id="GO:0008289">
    <property type="term" value="F:lipid binding"/>
    <property type="evidence" value="ECO:0007669"/>
    <property type="project" value="UniProtKB-KW"/>
</dbReference>
<dbReference type="Proteomes" id="UP000827892">
    <property type="component" value="Chromosome X"/>
</dbReference>
<gene>
    <name evidence="6" type="ORF">L3Y34_013514</name>
</gene>
<dbReference type="AlphaFoldDB" id="A0AAE9CWE5"/>
<proteinExistence type="predicted"/>
<reference evidence="6 7" key="1">
    <citation type="submission" date="2022-05" db="EMBL/GenBank/DDBJ databases">
        <title>Chromosome-level reference genomes for two strains of Caenorhabditis briggsae: an improved platform for comparative genomics.</title>
        <authorList>
            <person name="Stevens L."/>
            <person name="Andersen E.C."/>
        </authorList>
    </citation>
    <scope>NUCLEOTIDE SEQUENCE [LARGE SCALE GENOMIC DNA]</scope>
    <source>
        <strain evidence="6">QX1410_ONT</strain>
        <tissue evidence="6">Whole-organism</tissue>
    </source>
</reference>
<dbReference type="CDD" id="cd00177">
    <property type="entry name" value="START"/>
    <property type="match status" value="1"/>
</dbReference>
<keyword evidence="3" id="KW-0446">Lipid-binding</keyword>
<evidence type="ECO:0000256" key="3">
    <source>
        <dbReference type="ARBA" id="ARBA00023121"/>
    </source>
</evidence>
<dbReference type="InterPro" id="IPR043556">
    <property type="entry name" value="StARD5/6"/>
</dbReference>
<organism evidence="6 7">
    <name type="scientific">Caenorhabditis briggsae</name>
    <dbReference type="NCBI Taxonomy" id="6238"/>
    <lineage>
        <taxon>Eukaryota</taxon>
        <taxon>Metazoa</taxon>
        <taxon>Ecdysozoa</taxon>
        <taxon>Nematoda</taxon>
        <taxon>Chromadorea</taxon>
        <taxon>Rhabditida</taxon>
        <taxon>Rhabditina</taxon>
        <taxon>Rhabditomorpha</taxon>
        <taxon>Rhabditoidea</taxon>
        <taxon>Rhabditidae</taxon>
        <taxon>Peloderinae</taxon>
        <taxon>Caenorhabditis</taxon>
    </lineage>
</organism>
<dbReference type="Pfam" id="PF01852">
    <property type="entry name" value="START"/>
    <property type="match status" value="1"/>
</dbReference>
<evidence type="ECO:0000256" key="1">
    <source>
        <dbReference type="ARBA" id="ARBA00022448"/>
    </source>
</evidence>
<evidence type="ECO:0000313" key="7">
    <source>
        <dbReference type="Proteomes" id="UP000827892"/>
    </source>
</evidence>
<feature type="domain" description="START" evidence="5">
    <location>
        <begin position="55"/>
        <end position="240"/>
    </location>
</feature>
<dbReference type="PROSITE" id="PS50848">
    <property type="entry name" value="START"/>
    <property type="match status" value="1"/>
</dbReference>